<feature type="region of interest" description="Disordered" evidence="1">
    <location>
        <begin position="46"/>
        <end position="65"/>
    </location>
</feature>
<feature type="transmembrane region" description="Helical" evidence="2">
    <location>
        <begin position="729"/>
        <end position="749"/>
    </location>
</feature>
<keyword evidence="2" id="KW-0812">Transmembrane</keyword>
<feature type="transmembrane region" description="Helical" evidence="2">
    <location>
        <begin position="657"/>
        <end position="680"/>
    </location>
</feature>
<dbReference type="EMBL" id="OZ020097">
    <property type="protein sequence ID" value="CAK9269049.1"/>
    <property type="molecule type" value="Genomic_DNA"/>
</dbReference>
<evidence type="ECO:0000256" key="2">
    <source>
        <dbReference type="SAM" id="Phobius"/>
    </source>
</evidence>
<feature type="transmembrane region" description="Helical" evidence="2">
    <location>
        <begin position="625"/>
        <end position="645"/>
    </location>
</feature>
<feature type="region of interest" description="Disordered" evidence="1">
    <location>
        <begin position="379"/>
        <end position="404"/>
    </location>
</feature>
<dbReference type="PANTHER" id="PTHR35322">
    <property type="entry name" value="PROTEIN CPR-5"/>
    <property type="match status" value="1"/>
</dbReference>
<organism evidence="3 4">
    <name type="scientific">Sphagnum jensenii</name>
    <dbReference type="NCBI Taxonomy" id="128206"/>
    <lineage>
        <taxon>Eukaryota</taxon>
        <taxon>Viridiplantae</taxon>
        <taxon>Streptophyta</taxon>
        <taxon>Embryophyta</taxon>
        <taxon>Bryophyta</taxon>
        <taxon>Sphagnophytina</taxon>
        <taxon>Sphagnopsida</taxon>
        <taxon>Sphagnales</taxon>
        <taxon>Sphagnaceae</taxon>
        <taxon>Sphagnum</taxon>
    </lineage>
</organism>
<feature type="transmembrane region" description="Helical" evidence="2">
    <location>
        <begin position="594"/>
        <end position="613"/>
    </location>
</feature>
<dbReference type="Proteomes" id="UP001497444">
    <property type="component" value="Chromosome 2"/>
</dbReference>
<evidence type="ECO:0000313" key="4">
    <source>
        <dbReference type="Proteomes" id="UP001497444"/>
    </source>
</evidence>
<feature type="transmembrane region" description="Helical" evidence="2">
    <location>
        <begin position="700"/>
        <end position="723"/>
    </location>
</feature>
<sequence>MAMDVCTDMLQEDPVVEKTANVLKALKVAACIGIVGTLIWRNKNRLGIKSAPPPPPPEQTVPSVTGLAASGYSSSSVDPVGRFDVKAGNLPAPLGNAIATVMAEVLEHERAGQDRLFAADELAKLLEAAMVESLSPIMGSECSSFVDQFKQAFQSTYRLIGTVKVASAKRLVHSGPQGKQSTRSHKCLQDGFPSRTVLGRVAEGVINGNLEPKYAQDSESTTSDAGIETDDCDLQSDLAEQFERMTFSSDNPKVEVGSAFTQRKTETGHYGESLCTGSNGAPAGSSAHQQAEIESKITTGIFSNGSGPHQTGQEGFGELGDMPSSSSRPPNVNGRTFRKKWNEGHDIHETLTQGSHRLEGFRSRVREMDRHVLDTGLFEGASSRSGSEQPWHEQPASPMETRELDREANQIPPSQFPSGMGQDMVLSTLSLDGSAGNLQQEFLHWYKKSLAEKQQSNYLKTLKLAYQFKRLNLDEEHLHLRSESNLLMRENVSLSREKAEFREMEIQDRKLAVAYDLLSRTCADELVAGLFVMLCALLYGGWNYSYARLVDVISHCQPAVFEPSHSMIPGFNRIFDSLNSMSAQMQMLFCNLTVAARMFLGLGIISMVAATLLRKSVTSSSQAMPATILLIILGGLCGAAGKFAVDSMGGSGYHWLLVWESLCVIHASSTCFTPYLYWLLNGAPQHTLDKQRQYYLLNPWVRRLLFHGCLGLVLPAMAGLLPFAPFREVLRTIFSTCLTIVYTPVEAFVTDKFKYVMPLN</sequence>
<name>A0ABP0WQC2_9BRYO</name>
<accession>A0ABP0WQC2</accession>
<keyword evidence="2" id="KW-0472">Membrane</keyword>
<keyword evidence="2" id="KW-1133">Transmembrane helix</keyword>
<feature type="region of interest" description="Disordered" evidence="1">
    <location>
        <begin position="262"/>
        <end position="332"/>
    </location>
</feature>
<feature type="region of interest" description="Disordered" evidence="1">
    <location>
        <begin position="209"/>
        <end position="229"/>
    </location>
</feature>
<reference evidence="3 4" key="1">
    <citation type="submission" date="2024-02" db="EMBL/GenBank/DDBJ databases">
        <authorList>
            <consortium name="ELIXIR-Norway"/>
            <consortium name="Elixir Norway"/>
        </authorList>
    </citation>
    <scope>NUCLEOTIDE SEQUENCE [LARGE SCALE GENOMIC DNA]</scope>
</reference>
<feature type="compositionally biased region" description="Polar residues" evidence="1">
    <location>
        <begin position="323"/>
        <end position="332"/>
    </location>
</feature>
<dbReference type="PANTHER" id="PTHR35322:SF2">
    <property type="entry name" value="PROTEIN CPR-5"/>
    <property type="match status" value="1"/>
</dbReference>
<evidence type="ECO:0000313" key="3">
    <source>
        <dbReference type="EMBL" id="CAK9269049.1"/>
    </source>
</evidence>
<proteinExistence type="predicted"/>
<dbReference type="InterPro" id="IPR044708">
    <property type="entry name" value="CPR5"/>
</dbReference>
<feature type="transmembrane region" description="Helical" evidence="2">
    <location>
        <begin position="526"/>
        <end position="542"/>
    </location>
</feature>
<gene>
    <name evidence="3" type="ORF">CSSPJE1EN1_LOCUS14527</name>
</gene>
<protein>
    <submittedName>
        <fullName evidence="3">Uncharacterized protein</fullName>
    </submittedName>
</protein>
<evidence type="ECO:0000256" key="1">
    <source>
        <dbReference type="SAM" id="MobiDB-lite"/>
    </source>
</evidence>
<keyword evidence="4" id="KW-1185">Reference proteome</keyword>
<feature type="compositionally biased region" description="Polar residues" evidence="1">
    <location>
        <begin position="296"/>
        <end position="313"/>
    </location>
</feature>